<dbReference type="GO" id="GO:0098560">
    <property type="term" value="C:cytoplasmic side of late endosome membrane"/>
    <property type="evidence" value="ECO:0007669"/>
    <property type="project" value="TreeGrafter"/>
</dbReference>
<dbReference type="PROSITE" id="PS51837">
    <property type="entry name" value="LITAF"/>
    <property type="match status" value="1"/>
</dbReference>
<comment type="subcellular location">
    <subcellularLocation>
        <location evidence="2">Endosome membrane</location>
        <topology evidence="2">Peripheral membrane protein</topology>
    </subcellularLocation>
    <subcellularLocation>
        <location evidence="1">Late endosome membrane</location>
    </subcellularLocation>
    <subcellularLocation>
        <location evidence="3">Lysosome membrane</location>
        <topology evidence="3">Peripheral membrane protein</topology>
        <orientation evidence="3">Cytoplasmic side</orientation>
    </subcellularLocation>
</comment>
<dbReference type="InterPro" id="IPR037519">
    <property type="entry name" value="LITAF_fam"/>
</dbReference>
<dbReference type="Pfam" id="PF10601">
    <property type="entry name" value="zf-LITAF-like"/>
    <property type="match status" value="1"/>
</dbReference>
<keyword evidence="5" id="KW-0479">Metal-binding</keyword>
<evidence type="ECO:0000256" key="4">
    <source>
        <dbReference type="ARBA" id="ARBA00005975"/>
    </source>
</evidence>
<evidence type="ECO:0000256" key="3">
    <source>
        <dbReference type="ARBA" id="ARBA00004630"/>
    </source>
</evidence>
<evidence type="ECO:0000256" key="1">
    <source>
        <dbReference type="ARBA" id="ARBA00004414"/>
    </source>
</evidence>
<dbReference type="GO" id="GO:0008270">
    <property type="term" value="F:zinc ion binding"/>
    <property type="evidence" value="ECO:0007669"/>
    <property type="project" value="TreeGrafter"/>
</dbReference>
<reference evidence="11" key="2">
    <citation type="submission" date="2023-11" db="UniProtKB">
        <authorList>
            <consortium name="WormBaseParasite"/>
        </authorList>
    </citation>
    <scope>IDENTIFICATION</scope>
</reference>
<dbReference type="PANTHER" id="PTHR23292:SF46">
    <property type="entry name" value="LIPOPOLYSACCHARIDE-INDUCED TUMOR NECROSIS FACTOR-ALPHA FACTOR HOMOLOG"/>
    <property type="match status" value="1"/>
</dbReference>
<evidence type="ECO:0000313" key="11">
    <source>
        <dbReference type="WBParaSite" id="SRDH1_18330.1"/>
    </source>
</evidence>
<keyword evidence="7 8" id="KW-0472">Membrane</keyword>
<dbReference type="AlphaFoldDB" id="A0AA85EQF2"/>
<evidence type="ECO:0000256" key="5">
    <source>
        <dbReference type="ARBA" id="ARBA00022723"/>
    </source>
</evidence>
<dbReference type="Proteomes" id="UP000050792">
    <property type="component" value="Unassembled WGS sequence"/>
</dbReference>
<dbReference type="InterPro" id="IPR006629">
    <property type="entry name" value="LITAF"/>
</dbReference>
<dbReference type="SMART" id="SM00714">
    <property type="entry name" value="LITAF"/>
    <property type="match status" value="1"/>
</dbReference>
<evidence type="ECO:0000256" key="8">
    <source>
        <dbReference type="SAM" id="Phobius"/>
    </source>
</evidence>
<feature type="domain" description="LITAF" evidence="9">
    <location>
        <begin position="73"/>
        <end position="157"/>
    </location>
</feature>
<evidence type="ECO:0000256" key="2">
    <source>
        <dbReference type="ARBA" id="ARBA00004481"/>
    </source>
</evidence>
<dbReference type="GO" id="GO:0005634">
    <property type="term" value="C:nucleus"/>
    <property type="evidence" value="ECO:0007669"/>
    <property type="project" value="TreeGrafter"/>
</dbReference>
<evidence type="ECO:0000256" key="6">
    <source>
        <dbReference type="ARBA" id="ARBA00022833"/>
    </source>
</evidence>
<feature type="transmembrane region" description="Helical" evidence="8">
    <location>
        <begin position="113"/>
        <end position="135"/>
    </location>
</feature>
<keyword evidence="8" id="KW-0812">Transmembrane</keyword>
<sequence>MFNNLFHDIEIAQYKEFTIIEKDLFFGRLFYFPNIKKVHYSYCQTTELHLSRYSVYKVIVRTLGSRMKTPIVQQPTGLASTVFYGPQPVSSSCDICMNKITTIVHYRKGACTWMACTGIALLGGIFGCCLIPFYVNSCKDAYHSCPECGTLLGVYKRI</sequence>
<dbReference type="GO" id="GO:0098574">
    <property type="term" value="C:cytoplasmic side of lysosomal membrane"/>
    <property type="evidence" value="ECO:0007669"/>
    <property type="project" value="TreeGrafter"/>
</dbReference>
<name>A0AA85EQF2_9TREM</name>
<proteinExistence type="inferred from homology"/>
<evidence type="ECO:0000313" key="10">
    <source>
        <dbReference type="Proteomes" id="UP000050792"/>
    </source>
</evidence>
<keyword evidence="6" id="KW-0862">Zinc</keyword>
<keyword evidence="8" id="KW-1133">Transmembrane helix</keyword>
<dbReference type="WBParaSite" id="SRDH1_18330.1">
    <property type="protein sequence ID" value="SRDH1_18330.1"/>
    <property type="gene ID" value="SRDH1_18330"/>
</dbReference>
<accession>A0AA85EQF2</accession>
<organism evidence="10 11">
    <name type="scientific">Schistosoma rodhaini</name>
    <dbReference type="NCBI Taxonomy" id="6188"/>
    <lineage>
        <taxon>Eukaryota</taxon>
        <taxon>Metazoa</taxon>
        <taxon>Spiralia</taxon>
        <taxon>Lophotrochozoa</taxon>
        <taxon>Platyhelminthes</taxon>
        <taxon>Trematoda</taxon>
        <taxon>Digenea</taxon>
        <taxon>Strigeidida</taxon>
        <taxon>Schistosomatoidea</taxon>
        <taxon>Schistosomatidae</taxon>
        <taxon>Schistosoma</taxon>
    </lineage>
</organism>
<protein>
    <recommendedName>
        <fullName evidence="9">LITAF domain-containing protein</fullName>
    </recommendedName>
</protein>
<reference evidence="10" key="1">
    <citation type="submission" date="2022-06" db="EMBL/GenBank/DDBJ databases">
        <authorList>
            <person name="Berger JAMES D."/>
            <person name="Berger JAMES D."/>
        </authorList>
    </citation>
    <scope>NUCLEOTIDE SEQUENCE [LARGE SCALE GENOMIC DNA]</scope>
</reference>
<keyword evidence="10" id="KW-1185">Reference proteome</keyword>
<dbReference type="PANTHER" id="PTHR23292">
    <property type="entry name" value="LIPOPOLYSACCHARIDE-INDUCED TUMOR NECROSIS FACTOR-ALPHA FACTOR"/>
    <property type="match status" value="1"/>
</dbReference>
<evidence type="ECO:0000259" key="9">
    <source>
        <dbReference type="PROSITE" id="PS51837"/>
    </source>
</evidence>
<comment type="similarity">
    <text evidence="4">Belongs to the CDIP1/LITAF family.</text>
</comment>
<evidence type="ECO:0000256" key="7">
    <source>
        <dbReference type="ARBA" id="ARBA00023136"/>
    </source>
</evidence>